<protein>
    <recommendedName>
        <fullName evidence="3">Apple domain-containing protein</fullName>
    </recommendedName>
</protein>
<evidence type="ECO:0000259" key="3">
    <source>
        <dbReference type="Pfam" id="PF00024"/>
    </source>
</evidence>
<evidence type="ECO:0000313" key="4">
    <source>
        <dbReference type="EMBL" id="KAK8042959.1"/>
    </source>
</evidence>
<dbReference type="SUPFAM" id="SSF57414">
    <property type="entry name" value="Hairpin loop containing domain-like"/>
    <property type="match status" value="1"/>
</dbReference>
<evidence type="ECO:0000313" key="5">
    <source>
        <dbReference type="Proteomes" id="UP001480595"/>
    </source>
</evidence>
<accession>A0ABR1T8M2</accession>
<gene>
    <name evidence="4" type="ORF">PG994_013442</name>
</gene>
<feature type="domain" description="Apple" evidence="3">
    <location>
        <begin position="70"/>
        <end position="105"/>
    </location>
</feature>
<sequence>MMHRTIAVAILAFIQFSAVNAQGGSKGRPPKYKCPEDHGVQYTTPDPNVVTFELKCGQGTTAKRVDNTPKDSQKECANHCSEHPKCQSADYNWDTKNCARFEETGVNTWFPLEERKNKDPKPDPQPARAGANCPAAPRNIVEAMTDATTFSTDIRCPADDGKIFISASGTYLQNRCQHEFDSKPPIGETPMSTLTECYNYCADTPGCNSVTWEAGRPSWLCRLFVEGEDKLKKCDIHGGAYVIDPPTIEAADDQIVLCSTECPHGHGQTFDYPSGERFRMSCCKRHGVKHFAKEQMPSLKACMSACGTVPSRQSVDWQASTGLCYFGKHSGEPSISVAGWSSAYSLGCAGACKKEGGCCDAQGRDEL</sequence>
<dbReference type="Proteomes" id="UP001480595">
    <property type="component" value="Unassembled WGS sequence"/>
</dbReference>
<evidence type="ECO:0000256" key="1">
    <source>
        <dbReference type="SAM" id="MobiDB-lite"/>
    </source>
</evidence>
<dbReference type="EMBL" id="JAQQWL010000013">
    <property type="protein sequence ID" value="KAK8042959.1"/>
    <property type="molecule type" value="Genomic_DNA"/>
</dbReference>
<feature type="chain" id="PRO_5046498447" description="Apple domain-containing protein" evidence="2">
    <location>
        <begin position="22"/>
        <end position="367"/>
    </location>
</feature>
<dbReference type="InterPro" id="IPR003609">
    <property type="entry name" value="Pan_app"/>
</dbReference>
<name>A0ABR1T8M2_9PEZI</name>
<keyword evidence="5" id="KW-1185">Reference proteome</keyword>
<dbReference type="RefSeq" id="XP_066709812.1">
    <property type="nucleotide sequence ID" value="XM_066864851.1"/>
</dbReference>
<proteinExistence type="predicted"/>
<dbReference type="Pfam" id="PF00024">
    <property type="entry name" value="PAN_1"/>
    <property type="match status" value="1"/>
</dbReference>
<dbReference type="Gene3D" id="3.50.4.10">
    <property type="entry name" value="Hepatocyte Growth Factor"/>
    <property type="match status" value="1"/>
</dbReference>
<evidence type="ECO:0000256" key="2">
    <source>
        <dbReference type="SAM" id="SignalP"/>
    </source>
</evidence>
<comment type="caution">
    <text evidence="4">The sequence shown here is derived from an EMBL/GenBank/DDBJ whole genome shotgun (WGS) entry which is preliminary data.</text>
</comment>
<feature type="compositionally biased region" description="Basic and acidic residues" evidence="1">
    <location>
        <begin position="112"/>
        <end position="122"/>
    </location>
</feature>
<keyword evidence="2" id="KW-0732">Signal</keyword>
<feature type="signal peptide" evidence="2">
    <location>
        <begin position="1"/>
        <end position="21"/>
    </location>
</feature>
<feature type="region of interest" description="Disordered" evidence="1">
    <location>
        <begin position="111"/>
        <end position="133"/>
    </location>
</feature>
<reference evidence="4 5" key="1">
    <citation type="submission" date="2023-01" db="EMBL/GenBank/DDBJ databases">
        <title>Analysis of 21 Apiospora genomes using comparative genomics revels a genus with tremendous synthesis potential of carbohydrate active enzymes and secondary metabolites.</title>
        <authorList>
            <person name="Sorensen T."/>
        </authorList>
    </citation>
    <scope>NUCLEOTIDE SEQUENCE [LARGE SCALE GENOMIC DNA]</scope>
    <source>
        <strain evidence="4 5">CBS 135458</strain>
    </source>
</reference>
<dbReference type="GeneID" id="92097914"/>
<organism evidence="4 5">
    <name type="scientific">Apiospora phragmitis</name>
    <dbReference type="NCBI Taxonomy" id="2905665"/>
    <lineage>
        <taxon>Eukaryota</taxon>
        <taxon>Fungi</taxon>
        <taxon>Dikarya</taxon>
        <taxon>Ascomycota</taxon>
        <taxon>Pezizomycotina</taxon>
        <taxon>Sordariomycetes</taxon>
        <taxon>Xylariomycetidae</taxon>
        <taxon>Amphisphaeriales</taxon>
        <taxon>Apiosporaceae</taxon>
        <taxon>Apiospora</taxon>
    </lineage>
</organism>